<dbReference type="CTD" id="100"/>
<dbReference type="InterPro" id="IPR001365">
    <property type="entry name" value="A_deaminase_dom"/>
</dbReference>
<evidence type="ECO:0000313" key="10">
    <source>
        <dbReference type="RefSeq" id="XP_026282809.1"/>
    </source>
</evidence>
<dbReference type="SUPFAM" id="SSF51556">
    <property type="entry name" value="Metallo-dependent hydrolases"/>
    <property type="match status" value="1"/>
</dbReference>
<evidence type="ECO:0000259" key="8">
    <source>
        <dbReference type="Pfam" id="PF00962"/>
    </source>
</evidence>
<evidence type="ECO:0000256" key="1">
    <source>
        <dbReference type="ARBA" id="ARBA00001947"/>
    </source>
</evidence>
<evidence type="ECO:0000256" key="3">
    <source>
        <dbReference type="ARBA" id="ARBA00022723"/>
    </source>
</evidence>
<dbReference type="GeneID" id="113216217"/>
<accession>A0A6J1SNH8</accession>
<keyword evidence="6" id="KW-0546">Nucleotide metabolism</keyword>
<dbReference type="GO" id="GO:0046103">
    <property type="term" value="P:inosine biosynthetic process"/>
    <property type="evidence" value="ECO:0007669"/>
    <property type="project" value="TreeGrafter"/>
</dbReference>
<dbReference type="GO" id="GO:0006154">
    <property type="term" value="P:adenosine catabolic process"/>
    <property type="evidence" value="ECO:0007669"/>
    <property type="project" value="TreeGrafter"/>
</dbReference>
<feature type="domain" description="Adenosine deaminase" evidence="8">
    <location>
        <begin position="14"/>
        <end position="346"/>
    </location>
</feature>
<keyword evidence="9" id="KW-1185">Reference proteome</keyword>
<comment type="catalytic activity">
    <reaction evidence="7">
        <text>N(6)-methyl-AMP + H2O + H(+) = IMP + methylamine</text>
        <dbReference type="Rhea" id="RHEA:16001"/>
        <dbReference type="ChEBI" id="CHEBI:15377"/>
        <dbReference type="ChEBI" id="CHEBI:15378"/>
        <dbReference type="ChEBI" id="CHEBI:58053"/>
        <dbReference type="ChEBI" id="CHEBI:59338"/>
        <dbReference type="ChEBI" id="CHEBI:144842"/>
    </reaction>
    <physiologicalReaction direction="left-to-right" evidence="7">
        <dbReference type="Rhea" id="RHEA:16002"/>
    </physiologicalReaction>
</comment>
<comment type="cofactor">
    <cofactor evidence="1">
        <name>Zn(2+)</name>
        <dbReference type="ChEBI" id="CHEBI:29105"/>
    </cofactor>
</comment>
<dbReference type="Gene3D" id="3.20.20.140">
    <property type="entry name" value="Metal-dependent hydrolases"/>
    <property type="match status" value="1"/>
</dbReference>
<gene>
    <name evidence="10" type="primary">LOC113216217</name>
</gene>
<evidence type="ECO:0000256" key="7">
    <source>
        <dbReference type="ARBA" id="ARBA00048787"/>
    </source>
</evidence>
<dbReference type="PANTHER" id="PTHR11409:SF42">
    <property type="entry name" value="ADENOSINE DEAMINASE-LIKE PROTEIN"/>
    <property type="match status" value="1"/>
</dbReference>
<proteinExistence type="inferred from homology"/>
<evidence type="ECO:0000256" key="2">
    <source>
        <dbReference type="ARBA" id="ARBA00006676"/>
    </source>
</evidence>
<dbReference type="CDD" id="cd00443">
    <property type="entry name" value="ADA_AMPD"/>
    <property type="match status" value="1"/>
</dbReference>
<organism evidence="9 10">
    <name type="scientific">Frankliniella occidentalis</name>
    <name type="common">Western flower thrips</name>
    <name type="synonym">Euthrips occidentalis</name>
    <dbReference type="NCBI Taxonomy" id="133901"/>
    <lineage>
        <taxon>Eukaryota</taxon>
        <taxon>Metazoa</taxon>
        <taxon>Ecdysozoa</taxon>
        <taxon>Arthropoda</taxon>
        <taxon>Hexapoda</taxon>
        <taxon>Insecta</taxon>
        <taxon>Pterygota</taxon>
        <taxon>Neoptera</taxon>
        <taxon>Paraneoptera</taxon>
        <taxon>Thysanoptera</taxon>
        <taxon>Terebrantia</taxon>
        <taxon>Thripoidea</taxon>
        <taxon>Thripidae</taxon>
        <taxon>Frankliniella</taxon>
    </lineage>
</organism>
<reference evidence="10" key="1">
    <citation type="submission" date="2025-08" db="UniProtKB">
        <authorList>
            <consortium name="RefSeq"/>
        </authorList>
    </citation>
    <scope>IDENTIFICATION</scope>
    <source>
        <tissue evidence="10">Whole organism</tissue>
    </source>
</reference>
<dbReference type="KEGG" id="foc:113216217"/>
<dbReference type="GO" id="GO:0046872">
    <property type="term" value="F:metal ion binding"/>
    <property type="evidence" value="ECO:0007669"/>
    <property type="project" value="UniProtKB-KW"/>
</dbReference>
<comment type="similarity">
    <text evidence="2">Belongs to the metallo-dependent hydrolases superfamily. Adenosine and AMP deaminases family.</text>
</comment>
<dbReference type="OrthoDB" id="272271at2759"/>
<dbReference type="PANTHER" id="PTHR11409">
    <property type="entry name" value="ADENOSINE DEAMINASE"/>
    <property type="match status" value="1"/>
</dbReference>
<keyword evidence="4" id="KW-0378">Hydrolase</keyword>
<sequence>MDTSDVESFCLRLPKVELHAHLNGSLSEDTLRVLCMENPDLSSDEKINALISSFHLKNRSLEECFKKFDIAHAVTINPAAVKKATKDVISDFAADGVAYLEIRTTPRSVPGVMSKREYIQAVVDTIKDVPSFIGPNKFIVVKLLLSVNRRESPAEAEENIREAIVANAAHPDIVVGVDLSGNPKCGNVVQDILPLFTQARISGLKIALHCAEIPNEYEVEEMLKYNADRLGHGTCVHPSHGGTERLWKLFLDSKTPLEVCLTSNVKCKTVESYENHHLQHLLQLQHPFAISTDDKGVFSTTLSKEFELAAKTFNLSALELCHCIEMAIHASFASTDEKKQLMSELSAFKTKEGLA</sequence>
<dbReference type="InterPro" id="IPR006330">
    <property type="entry name" value="Ado/ade_deaminase"/>
</dbReference>
<keyword evidence="3" id="KW-0479">Metal-binding</keyword>
<evidence type="ECO:0000256" key="6">
    <source>
        <dbReference type="ARBA" id="ARBA00023080"/>
    </source>
</evidence>
<evidence type="ECO:0000256" key="4">
    <source>
        <dbReference type="ARBA" id="ARBA00022801"/>
    </source>
</evidence>
<protein>
    <submittedName>
        <fullName evidence="10">Adenosine deaminase-like protein</fullName>
    </submittedName>
</protein>
<keyword evidence="5" id="KW-0862">Zinc</keyword>
<dbReference type="GO" id="GO:0004000">
    <property type="term" value="F:adenosine deaminase activity"/>
    <property type="evidence" value="ECO:0007669"/>
    <property type="project" value="TreeGrafter"/>
</dbReference>
<dbReference type="RefSeq" id="XP_026282809.1">
    <property type="nucleotide sequence ID" value="XM_026427024.2"/>
</dbReference>
<dbReference type="GO" id="GO:0009117">
    <property type="term" value="P:nucleotide metabolic process"/>
    <property type="evidence" value="ECO:0007669"/>
    <property type="project" value="UniProtKB-KW"/>
</dbReference>
<dbReference type="Pfam" id="PF00962">
    <property type="entry name" value="A_deaminase"/>
    <property type="match status" value="1"/>
</dbReference>
<dbReference type="AlphaFoldDB" id="A0A6J1SNH8"/>
<name>A0A6J1SNH8_FRAOC</name>
<dbReference type="InterPro" id="IPR032466">
    <property type="entry name" value="Metal_Hydrolase"/>
</dbReference>
<evidence type="ECO:0000313" key="9">
    <source>
        <dbReference type="Proteomes" id="UP000504606"/>
    </source>
</evidence>
<dbReference type="Proteomes" id="UP000504606">
    <property type="component" value="Unplaced"/>
</dbReference>
<evidence type="ECO:0000256" key="5">
    <source>
        <dbReference type="ARBA" id="ARBA00022833"/>
    </source>
</evidence>